<accession>A0A061SB56</accession>
<dbReference type="AlphaFoldDB" id="A0A061SB56"/>
<gene>
    <name evidence="1" type="ORF">TSPGSL018_11295</name>
</gene>
<evidence type="ECO:0000313" key="1">
    <source>
        <dbReference type="EMBL" id="JAC80001.1"/>
    </source>
</evidence>
<sequence>MSRNLGSAINLDECNLMVCSVSWLSSTPHTAEGFALWATVPRFVTRNTRELQFRYWNCLSLILRDVVLCPLCPTMGQDYDTKANEPSFSDKSQVLLSGVSYSRFYFTNGWRLISQARVGLLLCSLERLSTSLHRSANGL</sequence>
<proteinExistence type="predicted"/>
<dbReference type="EMBL" id="GBEZ01005284">
    <property type="protein sequence ID" value="JAC80001.1"/>
    <property type="molecule type" value="Transcribed_RNA"/>
</dbReference>
<reference evidence="1" key="1">
    <citation type="submission" date="2014-05" db="EMBL/GenBank/DDBJ databases">
        <title>The transcriptome of the halophilic microalga Tetraselmis sp. GSL018 isolated from the Great Salt Lake, Utah.</title>
        <authorList>
            <person name="Jinkerson R.E."/>
            <person name="D'Adamo S."/>
            <person name="Posewitz M.C."/>
        </authorList>
    </citation>
    <scope>NUCLEOTIDE SEQUENCE</scope>
    <source>
        <strain evidence="1">GSL018</strain>
    </source>
</reference>
<protein>
    <submittedName>
        <fullName evidence="1">Uncharacterized protein</fullName>
    </submittedName>
</protein>
<name>A0A061SB56_9CHLO</name>
<organism evidence="1">
    <name type="scientific">Tetraselmis sp. GSL018</name>
    <dbReference type="NCBI Taxonomy" id="582737"/>
    <lineage>
        <taxon>Eukaryota</taxon>
        <taxon>Viridiplantae</taxon>
        <taxon>Chlorophyta</taxon>
        <taxon>core chlorophytes</taxon>
        <taxon>Chlorodendrophyceae</taxon>
        <taxon>Chlorodendrales</taxon>
        <taxon>Chlorodendraceae</taxon>
        <taxon>Tetraselmis</taxon>
    </lineage>
</organism>